<feature type="domain" description="Glutaredoxin" evidence="1">
    <location>
        <begin position="3"/>
        <end position="56"/>
    </location>
</feature>
<organism evidence="2">
    <name type="scientific">Ackermannviridae sp. ctaCq7</name>
    <dbReference type="NCBI Taxonomy" id="2827294"/>
    <lineage>
        <taxon>Viruses</taxon>
        <taxon>Duplodnaviria</taxon>
        <taxon>Heunggongvirae</taxon>
        <taxon>Uroviricota</taxon>
        <taxon>Caudoviricetes</taxon>
        <taxon>Pantevenvirales</taxon>
        <taxon>Ackermannviridae</taxon>
    </lineage>
</organism>
<sequence>MLKIYTKNNCPNCLRLKNVLTNYNISFEVIDDEKELMRIGSKSRIMSAPILEINEKYYSYQDFNNFIEIFSQIILKNSK</sequence>
<dbReference type="Gene3D" id="3.40.30.10">
    <property type="entry name" value="Glutaredoxin"/>
    <property type="match status" value="1"/>
</dbReference>
<dbReference type="CDD" id="cd02976">
    <property type="entry name" value="NrdH"/>
    <property type="match status" value="1"/>
</dbReference>
<reference evidence="2" key="1">
    <citation type="journal article" date="2021" name="Proc. Natl. Acad. Sci. U.S.A.">
        <title>A Catalog of Tens of Thousands of Viruses from Human Metagenomes Reveals Hidden Associations with Chronic Diseases.</title>
        <authorList>
            <person name="Tisza M.J."/>
            <person name="Buck C.B."/>
        </authorList>
    </citation>
    <scope>NUCLEOTIDE SEQUENCE</scope>
    <source>
        <strain evidence="2">CtaCq7</strain>
    </source>
</reference>
<name>A0A8S5R654_9CAUD</name>
<evidence type="ECO:0000313" key="2">
    <source>
        <dbReference type="EMBL" id="DAE26569.1"/>
    </source>
</evidence>
<dbReference type="InterPro" id="IPR036249">
    <property type="entry name" value="Thioredoxin-like_sf"/>
</dbReference>
<protein>
    <submittedName>
        <fullName evidence="2">NrdH</fullName>
    </submittedName>
</protein>
<dbReference type="EMBL" id="BK015821">
    <property type="protein sequence ID" value="DAE26569.1"/>
    <property type="molecule type" value="Genomic_DNA"/>
</dbReference>
<accession>A0A8S5R654</accession>
<evidence type="ECO:0000259" key="1">
    <source>
        <dbReference type="Pfam" id="PF00462"/>
    </source>
</evidence>
<dbReference type="Pfam" id="PF00462">
    <property type="entry name" value="Glutaredoxin"/>
    <property type="match status" value="1"/>
</dbReference>
<dbReference type="SUPFAM" id="SSF52833">
    <property type="entry name" value="Thioredoxin-like"/>
    <property type="match status" value="1"/>
</dbReference>
<proteinExistence type="predicted"/>
<dbReference type="InterPro" id="IPR002109">
    <property type="entry name" value="Glutaredoxin"/>
</dbReference>